<evidence type="ECO:0000313" key="3">
    <source>
        <dbReference type="Proteomes" id="UP000076532"/>
    </source>
</evidence>
<evidence type="ECO:0000256" key="1">
    <source>
        <dbReference type="SAM" id="MobiDB-lite"/>
    </source>
</evidence>
<proteinExistence type="predicted"/>
<accession>A0A167X931</accession>
<organism evidence="2 3">
    <name type="scientific">Athelia psychrophila</name>
    <dbReference type="NCBI Taxonomy" id="1759441"/>
    <lineage>
        <taxon>Eukaryota</taxon>
        <taxon>Fungi</taxon>
        <taxon>Dikarya</taxon>
        <taxon>Basidiomycota</taxon>
        <taxon>Agaricomycotina</taxon>
        <taxon>Agaricomycetes</taxon>
        <taxon>Agaricomycetidae</taxon>
        <taxon>Atheliales</taxon>
        <taxon>Atheliaceae</taxon>
        <taxon>Athelia</taxon>
    </lineage>
</organism>
<dbReference type="AlphaFoldDB" id="A0A167X931"/>
<dbReference type="EMBL" id="KV417767">
    <property type="protein sequence ID" value="KZP06958.1"/>
    <property type="molecule type" value="Genomic_DNA"/>
</dbReference>
<dbReference type="Proteomes" id="UP000076532">
    <property type="component" value="Unassembled WGS sequence"/>
</dbReference>
<feature type="region of interest" description="Disordered" evidence="1">
    <location>
        <begin position="66"/>
        <end position="88"/>
    </location>
</feature>
<protein>
    <submittedName>
        <fullName evidence="2">Uncharacterized protein</fullName>
    </submittedName>
</protein>
<gene>
    <name evidence="2" type="ORF">FIBSPDRAFT_297154</name>
</gene>
<name>A0A167X931_9AGAM</name>
<sequence length="88" mass="9457">MFLPLPSLCLKLTPFWRTSSGGTPSPKSVLGPKDIDVGVGAYKRVRIYGGNTWCLCMPSGETPHISILNTPPEARQRANGPDENAAMS</sequence>
<keyword evidence="3" id="KW-1185">Reference proteome</keyword>
<reference evidence="2 3" key="1">
    <citation type="journal article" date="2016" name="Mol. Biol. Evol.">
        <title>Comparative Genomics of Early-Diverging Mushroom-Forming Fungi Provides Insights into the Origins of Lignocellulose Decay Capabilities.</title>
        <authorList>
            <person name="Nagy L.G."/>
            <person name="Riley R."/>
            <person name="Tritt A."/>
            <person name="Adam C."/>
            <person name="Daum C."/>
            <person name="Floudas D."/>
            <person name="Sun H."/>
            <person name="Yadav J.S."/>
            <person name="Pangilinan J."/>
            <person name="Larsson K.H."/>
            <person name="Matsuura K."/>
            <person name="Barry K."/>
            <person name="Labutti K."/>
            <person name="Kuo R."/>
            <person name="Ohm R.A."/>
            <person name="Bhattacharya S.S."/>
            <person name="Shirouzu T."/>
            <person name="Yoshinaga Y."/>
            <person name="Martin F.M."/>
            <person name="Grigoriev I.V."/>
            <person name="Hibbett D.S."/>
        </authorList>
    </citation>
    <scope>NUCLEOTIDE SEQUENCE [LARGE SCALE GENOMIC DNA]</scope>
    <source>
        <strain evidence="2 3">CBS 109695</strain>
    </source>
</reference>
<evidence type="ECO:0000313" key="2">
    <source>
        <dbReference type="EMBL" id="KZP06958.1"/>
    </source>
</evidence>